<dbReference type="AlphaFoldDB" id="A0A9D3YWH6"/>
<sequence length="94" mass="10643">MGHASGTAMKNRQSVQQTPDTIVLETLMTRTALLRRVHRKHSVGQVRSLQYRNITLVVNLIKERLPFSVDHVPAQKDSMLASILRLQLTVNVPM</sequence>
<reference evidence="1" key="1">
    <citation type="journal article" date="2019" name="bioRxiv">
        <title>The Genome of the Zebra Mussel, Dreissena polymorpha: A Resource for Invasive Species Research.</title>
        <authorList>
            <person name="McCartney M.A."/>
            <person name="Auch B."/>
            <person name="Kono T."/>
            <person name="Mallez S."/>
            <person name="Zhang Y."/>
            <person name="Obille A."/>
            <person name="Becker A."/>
            <person name="Abrahante J.E."/>
            <person name="Garbe J."/>
            <person name="Badalamenti J.P."/>
            <person name="Herman A."/>
            <person name="Mangelson H."/>
            <person name="Liachko I."/>
            <person name="Sullivan S."/>
            <person name="Sone E.D."/>
            <person name="Koren S."/>
            <person name="Silverstein K.A.T."/>
            <person name="Beckman K.B."/>
            <person name="Gohl D.M."/>
        </authorList>
    </citation>
    <scope>NUCLEOTIDE SEQUENCE</scope>
    <source>
        <strain evidence="1">Duluth1</strain>
        <tissue evidence="1">Whole animal</tissue>
    </source>
</reference>
<evidence type="ECO:0000313" key="2">
    <source>
        <dbReference type="Proteomes" id="UP000828390"/>
    </source>
</evidence>
<gene>
    <name evidence="1" type="ORF">DPMN_066536</name>
</gene>
<reference evidence="1" key="2">
    <citation type="submission" date="2020-11" db="EMBL/GenBank/DDBJ databases">
        <authorList>
            <person name="McCartney M.A."/>
            <person name="Auch B."/>
            <person name="Kono T."/>
            <person name="Mallez S."/>
            <person name="Becker A."/>
            <person name="Gohl D.M."/>
            <person name="Silverstein K.A.T."/>
            <person name="Koren S."/>
            <person name="Bechman K.B."/>
            <person name="Herman A."/>
            <person name="Abrahante J.E."/>
            <person name="Garbe J."/>
        </authorList>
    </citation>
    <scope>NUCLEOTIDE SEQUENCE</scope>
    <source>
        <strain evidence="1">Duluth1</strain>
        <tissue evidence="1">Whole animal</tissue>
    </source>
</reference>
<keyword evidence="2" id="KW-1185">Reference proteome</keyword>
<organism evidence="1 2">
    <name type="scientific">Dreissena polymorpha</name>
    <name type="common">Zebra mussel</name>
    <name type="synonym">Mytilus polymorpha</name>
    <dbReference type="NCBI Taxonomy" id="45954"/>
    <lineage>
        <taxon>Eukaryota</taxon>
        <taxon>Metazoa</taxon>
        <taxon>Spiralia</taxon>
        <taxon>Lophotrochozoa</taxon>
        <taxon>Mollusca</taxon>
        <taxon>Bivalvia</taxon>
        <taxon>Autobranchia</taxon>
        <taxon>Heteroconchia</taxon>
        <taxon>Euheterodonta</taxon>
        <taxon>Imparidentia</taxon>
        <taxon>Neoheterodontei</taxon>
        <taxon>Myida</taxon>
        <taxon>Dreissenoidea</taxon>
        <taxon>Dreissenidae</taxon>
        <taxon>Dreissena</taxon>
    </lineage>
</organism>
<proteinExistence type="predicted"/>
<dbReference type="Proteomes" id="UP000828390">
    <property type="component" value="Unassembled WGS sequence"/>
</dbReference>
<name>A0A9D3YWH6_DREPO</name>
<protein>
    <submittedName>
        <fullName evidence="1">Uncharacterized protein</fullName>
    </submittedName>
</protein>
<comment type="caution">
    <text evidence="1">The sequence shown here is derived from an EMBL/GenBank/DDBJ whole genome shotgun (WGS) entry which is preliminary data.</text>
</comment>
<evidence type="ECO:0000313" key="1">
    <source>
        <dbReference type="EMBL" id="KAH3707139.1"/>
    </source>
</evidence>
<accession>A0A9D3YWH6</accession>
<dbReference type="EMBL" id="JAIWYP010000014">
    <property type="protein sequence ID" value="KAH3707139.1"/>
    <property type="molecule type" value="Genomic_DNA"/>
</dbReference>